<dbReference type="STRING" id="1314781.A0A165BAM6"/>
<feature type="region of interest" description="Disordered" evidence="5">
    <location>
        <begin position="1"/>
        <end position="39"/>
    </location>
</feature>
<evidence type="ECO:0000259" key="6">
    <source>
        <dbReference type="Pfam" id="PF06544"/>
    </source>
</evidence>
<feature type="region of interest" description="Disordered" evidence="5">
    <location>
        <begin position="94"/>
        <end position="131"/>
    </location>
</feature>
<dbReference type="GO" id="GO:0000398">
    <property type="term" value="P:mRNA splicing, via spliceosome"/>
    <property type="evidence" value="ECO:0007669"/>
    <property type="project" value="InterPro"/>
</dbReference>
<gene>
    <name evidence="8" type="ORF">EXIGLDRAFT_781285</name>
</gene>
<dbReference type="Pfam" id="PF06544">
    <property type="entry name" value="Prp3_C"/>
    <property type="match status" value="1"/>
</dbReference>
<evidence type="ECO:0000256" key="4">
    <source>
        <dbReference type="ARBA" id="ARBA00023242"/>
    </source>
</evidence>
<evidence type="ECO:0000313" key="9">
    <source>
        <dbReference type="Proteomes" id="UP000077266"/>
    </source>
</evidence>
<accession>A0A165BAM6</accession>
<proteinExistence type="predicted"/>
<dbReference type="CDD" id="cd24162">
    <property type="entry name" value="Prp3_C"/>
    <property type="match status" value="1"/>
</dbReference>
<dbReference type="FunCoup" id="A0A165BAM6">
    <property type="interactions" value="663"/>
</dbReference>
<organism evidence="8 9">
    <name type="scientific">Exidia glandulosa HHB12029</name>
    <dbReference type="NCBI Taxonomy" id="1314781"/>
    <lineage>
        <taxon>Eukaryota</taxon>
        <taxon>Fungi</taxon>
        <taxon>Dikarya</taxon>
        <taxon>Basidiomycota</taxon>
        <taxon>Agaricomycotina</taxon>
        <taxon>Agaricomycetes</taxon>
        <taxon>Auriculariales</taxon>
        <taxon>Exidiaceae</taxon>
        <taxon>Exidia</taxon>
    </lineage>
</organism>
<feature type="region of interest" description="Disordered" evidence="5">
    <location>
        <begin position="507"/>
        <end position="545"/>
    </location>
</feature>
<dbReference type="PANTHER" id="PTHR14212">
    <property type="entry name" value="U4/U6-ASSOCIATED RNA SPLICING FACTOR-RELATED"/>
    <property type="match status" value="1"/>
</dbReference>
<evidence type="ECO:0000259" key="7">
    <source>
        <dbReference type="Pfam" id="PF08572"/>
    </source>
</evidence>
<keyword evidence="9" id="KW-1185">Reference proteome</keyword>
<dbReference type="InterPro" id="IPR013881">
    <property type="entry name" value="Pre-mRNA_splic_Prp3_dom"/>
</dbReference>
<protein>
    <submittedName>
        <fullName evidence="8">PRP3-domain-containing protein</fullName>
    </submittedName>
</protein>
<evidence type="ECO:0000256" key="1">
    <source>
        <dbReference type="ARBA" id="ARBA00004123"/>
    </source>
</evidence>
<evidence type="ECO:0000256" key="2">
    <source>
        <dbReference type="ARBA" id="ARBA00022664"/>
    </source>
</evidence>
<comment type="subcellular location">
    <subcellularLocation>
        <location evidence="1">Nucleus</location>
    </subcellularLocation>
</comment>
<dbReference type="EMBL" id="KV426510">
    <property type="protein sequence ID" value="KZV80201.1"/>
    <property type="molecule type" value="Genomic_DNA"/>
</dbReference>
<feature type="compositionally biased region" description="Low complexity" evidence="5">
    <location>
        <begin position="67"/>
        <end position="78"/>
    </location>
</feature>
<keyword evidence="3" id="KW-0508">mRNA splicing</keyword>
<feature type="compositionally biased region" description="Acidic residues" evidence="5">
    <location>
        <begin position="518"/>
        <end position="527"/>
    </location>
</feature>
<dbReference type="Proteomes" id="UP000077266">
    <property type="component" value="Unassembled WGS sequence"/>
</dbReference>
<feature type="compositionally biased region" description="Basic and acidic residues" evidence="5">
    <location>
        <begin position="534"/>
        <end position="545"/>
    </location>
</feature>
<keyword evidence="4" id="KW-0539">Nucleus</keyword>
<dbReference type="GO" id="GO:0046540">
    <property type="term" value="C:U4/U6 x U5 tri-snRNP complex"/>
    <property type="evidence" value="ECO:0007669"/>
    <property type="project" value="InterPro"/>
</dbReference>
<feature type="domain" description="Pre-mRNA-splicing factor 3" evidence="7">
    <location>
        <begin position="210"/>
        <end position="422"/>
    </location>
</feature>
<dbReference type="OrthoDB" id="10264544at2759"/>
<dbReference type="PANTHER" id="PTHR14212:SF0">
    <property type="entry name" value="U4_U6 SMALL NUCLEAR RIBONUCLEOPROTEIN PRP3"/>
    <property type="match status" value="1"/>
</dbReference>
<dbReference type="AlphaFoldDB" id="A0A165BAM6"/>
<dbReference type="Pfam" id="PF08572">
    <property type="entry name" value="PRP3"/>
    <property type="match status" value="1"/>
</dbReference>
<feature type="region of interest" description="Disordered" evidence="5">
    <location>
        <begin position="58"/>
        <end position="78"/>
    </location>
</feature>
<evidence type="ECO:0000313" key="8">
    <source>
        <dbReference type="EMBL" id="KZV80201.1"/>
    </source>
</evidence>
<sequence length="603" mass="66259">MSKRARDGEADSPSKRLKSDSSAPASRAPKGPIGVKPEDLIAQKKAEIAAKLAALKKGNASGPVPPLASSSSVVSSAALTKPGAVDDIARRVAEAKKRVADASSRASLSDNPYLAKKTAAPDPSAPQGAGLNMAAHPLLMDSTPFAPASKKDRYKPMQPKFATIKANARNAPATPPPLAAVATPVAKPQGVSANPYLTQPTAPVKSDNKDEIVFEGAPKERVGRTLRFNQKGKYIAIADEKRREAQLEELKARVVEQAKKTGLDGAFETLEKTIRREPPPDVEWWDQPFLKTYALLDALTLENLPIRSAESPITLYIQHPIPIPPADEATTSGIELKPAKMTKKEMKKMRKQRRAADLQEKRDRVKMGLIPPDPPKVKLSNMMKVLASDAVADPTKVEARVRREVALRRHTHDKMNAERKLTDEQRREKIDGKKVEEERKGLDACLFRVRTLSDPSHRFKVRKNAEQMGLTGVCIYHPGFSVVYVEGATKFMRAYKKLMLSRIQWTEHARPRGARPGDEEEAAEGEADGAGGSKDADAATEEKESLDGNRCDLIWEGVIRERSFSTFRPKSCPTDNMAKETLGKKLEGMWDQAKAFVIPEEEM</sequence>
<dbReference type="InParanoid" id="A0A165BAM6"/>
<name>A0A165BAM6_EXIGL</name>
<evidence type="ECO:0000256" key="3">
    <source>
        <dbReference type="ARBA" id="ARBA00023187"/>
    </source>
</evidence>
<feature type="compositionally biased region" description="Basic and acidic residues" evidence="5">
    <location>
        <begin position="1"/>
        <end position="19"/>
    </location>
</feature>
<keyword evidence="2" id="KW-0507">mRNA processing</keyword>
<evidence type="ECO:0000256" key="5">
    <source>
        <dbReference type="SAM" id="MobiDB-lite"/>
    </source>
</evidence>
<dbReference type="InterPro" id="IPR010541">
    <property type="entry name" value="Prp3_C"/>
</dbReference>
<feature type="domain" description="Small nuclear ribonucleoprotein Prp3 C-terminal" evidence="6">
    <location>
        <begin position="446"/>
        <end position="593"/>
    </location>
</feature>
<dbReference type="InterPro" id="IPR027104">
    <property type="entry name" value="Prp3"/>
</dbReference>
<reference evidence="8 9" key="1">
    <citation type="journal article" date="2016" name="Mol. Biol. Evol.">
        <title>Comparative Genomics of Early-Diverging Mushroom-Forming Fungi Provides Insights into the Origins of Lignocellulose Decay Capabilities.</title>
        <authorList>
            <person name="Nagy L.G."/>
            <person name="Riley R."/>
            <person name="Tritt A."/>
            <person name="Adam C."/>
            <person name="Daum C."/>
            <person name="Floudas D."/>
            <person name="Sun H."/>
            <person name="Yadav J.S."/>
            <person name="Pangilinan J."/>
            <person name="Larsson K.H."/>
            <person name="Matsuura K."/>
            <person name="Barry K."/>
            <person name="Labutti K."/>
            <person name="Kuo R."/>
            <person name="Ohm R.A."/>
            <person name="Bhattacharya S.S."/>
            <person name="Shirouzu T."/>
            <person name="Yoshinaga Y."/>
            <person name="Martin F.M."/>
            <person name="Grigoriev I.V."/>
            <person name="Hibbett D.S."/>
        </authorList>
    </citation>
    <scope>NUCLEOTIDE SEQUENCE [LARGE SCALE GENOMIC DNA]</scope>
    <source>
        <strain evidence="8 9">HHB12029</strain>
    </source>
</reference>